<dbReference type="Gene3D" id="3.90.1750.20">
    <property type="entry name" value="Putative Large Serine Recombinase, Chain B, Domain 2"/>
    <property type="match status" value="1"/>
</dbReference>
<dbReference type="InterPro" id="IPR025827">
    <property type="entry name" value="Zn_ribbon_recom_dom"/>
</dbReference>
<dbReference type="InterPro" id="IPR036162">
    <property type="entry name" value="Resolvase-like_N_sf"/>
</dbReference>
<evidence type="ECO:0000259" key="2">
    <source>
        <dbReference type="PROSITE" id="PS51736"/>
    </source>
</evidence>
<keyword evidence="1" id="KW-0175">Coiled coil</keyword>
<dbReference type="PANTHER" id="PTHR30461:SF23">
    <property type="entry name" value="DNA RECOMBINASE-RELATED"/>
    <property type="match status" value="1"/>
</dbReference>
<comment type="caution">
    <text evidence="3">The sequence shown here is derived from an EMBL/GenBank/DDBJ whole genome shotgun (WGS) entry which is preliminary data.</text>
</comment>
<dbReference type="Pfam" id="PF13408">
    <property type="entry name" value="Zn_ribbon_recom"/>
    <property type="match status" value="1"/>
</dbReference>
<dbReference type="EMBL" id="MCIA01000016">
    <property type="protein sequence ID" value="RKD31775.1"/>
    <property type="molecule type" value="Genomic_DNA"/>
</dbReference>
<dbReference type="GO" id="GO:0000150">
    <property type="term" value="F:DNA strand exchange activity"/>
    <property type="evidence" value="ECO:0007669"/>
    <property type="project" value="InterPro"/>
</dbReference>
<dbReference type="InterPro" id="IPR038109">
    <property type="entry name" value="DNA_bind_recomb_sf"/>
</dbReference>
<evidence type="ECO:0000256" key="1">
    <source>
        <dbReference type="SAM" id="Coils"/>
    </source>
</evidence>
<protein>
    <submittedName>
        <fullName evidence="3">Site-specific recombinase</fullName>
    </submittedName>
</protein>
<dbReference type="RefSeq" id="WP_120196946.1">
    <property type="nucleotide sequence ID" value="NZ_MCIA01000016.1"/>
</dbReference>
<reference evidence="3 4" key="1">
    <citation type="submission" date="2016-08" db="EMBL/GenBank/DDBJ databases">
        <title>A new outlook on sporulation: Clostridium algidixylanolyticum.</title>
        <authorList>
            <person name="Poppleton D.I."/>
            <person name="Gribaldo S."/>
        </authorList>
    </citation>
    <scope>NUCLEOTIDE SEQUENCE [LARGE SCALE GENOMIC DNA]</scope>
    <source>
        <strain evidence="3 4">SPL73</strain>
    </source>
</reference>
<dbReference type="SUPFAM" id="SSF53041">
    <property type="entry name" value="Resolvase-like"/>
    <property type="match status" value="1"/>
</dbReference>
<dbReference type="PROSITE" id="PS51736">
    <property type="entry name" value="RECOMBINASES_3"/>
    <property type="match status" value="1"/>
</dbReference>
<accession>A0A419T2T7</accession>
<dbReference type="InterPro" id="IPR006119">
    <property type="entry name" value="Resolv_N"/>
</dbReference>
<feature type="coiled-coil region" evidence="1">
    <location>
        <begin position="455"/>
        <end position="489"/>
    </location>
</feature>
<dbReference type="GO" id="GO:0003677">
    <property type="term" value="F:DNA binding"/>
    <property type="evidence" value="ECO:0007669"/>
    <property type="project" value="InterPro"/>
</dbReference>
<dbReference type="AlphaFoldDB" id="A0A419T2T7"/>
<dbReference type="InterPro" id="IPR050639">
    <property type="entry name" value="SSR_resolvase"/>
</dbReference>
<feature type="domain" description="Resolvase/invertase-type recombinase catalytic" evidence="2">
    <location>
        <begin position="2"/>
        <end position="151"/>
    </location>
</feature>
<dbReference type="OrthoDB" id="9781670at2"/>
<gene>
    <name evidence="3" type="ORF">BET01_19800</name>
</gene>
<dbReference type="Proteomes" id="UP000284277">
    <property type="component" value="Unassembled WGS sequence"/>
</dbReference>
<sequence length="539" mass="62586">MRIFIYSRKSVYTGKGESVENQVEMCKSYISDKLLKDSKAEINIYEDEGFSAKNTNRPQFQQMLRDIKQMKPQYIVCYRLDRISRNVSDFSSLIEELNHHNISFVCIREEFDTSKPMGKAMMYIASVFAQLERETIAERVRDNMLLLARTGRWLGGTTPMGYTSEKIQEVVIDGKLKIACKLKDNPDELKVVDCIHEKFLELRSVSGVSKYLIKQGIKTRNGNMFSLPGIKEILQNPVYCIADEDAWEYFTRHQSDVCFEKSDCSYKYALLAYNKRDYRKKSAPRQDMDKWIVAMGKHKGRISGKRWVELQDILRDNIPTGKKPALMHNGYSMLSGMIYCDKCNNRMFAKQRSGKSGSLFYDYICNSKLRGGLELCNCQNINGQQADEMIYESLIQYMNENAGILPLLEKLKREFQRQVSKNFSAILEDKIKKSTGEIDNLIHTLSHEELGAAFIRRVNERIRDLDVEITSLKEEKDLLKENKGDKEKRELKINQFSMALWNLKESSSILSMEDKRTLVKLLVKKIVWDGKKLHVYMNS</sequence>
<dbReference type="Pfam" id="PF00239">
    <property type="entry name" value="Resolvase"/>
    <property type="match status" value="1"/>
</dbReference>
<dbReference type="CDD" id="cd03768">
    <property type="entry name" value="SR_ResInv"/>
    <property type="match status" value="1"/>
</dbReference>
<dbReference type="Gene3D" id="3.40.50.1390">
    <property type="entry name" value="Resolvase, N-terminal catalytic domain"/>
    <property type="match status" value="1"/>
</dbReference>
<dbReference type="PANTHER" id="PTHR30461">
    <property type="entry name" value="DNA-INVERTASE FROM LAMBDOID PROPHAGE"/>
    <property type="match status" value="1"/>
</dbReference>
<proteinExistence type="predicted"/>
<dbReference type="SMART" id="SM00857">
    <property type="entry name" value="Resolvase"/>
    <property type="match status" value="1"/>
</dbReference>
<dbReference type="InterPro" id="IPR011109">
    <property type="entry name" value="DNA_bind_recombinase_dom"/>
</dbReference>
<evidence type="ECO:0000313" key="4">
    <source>
        <dbReference type="Proteomes" id="UP000284277"/>
    </source>
</evidence>
<dbReference type="Pfam" id="PF07508">
    <property type="entry name" value="Recombinase"/>
    <property type="match status" value="1"/>
</dbReference>
<organism evidence="3 4">
    <name type="scientific">Lacrimispora algidixylanolytica</name>
    <dbReference type="NCBI Taxonomy" id="94868"/>
    <lineage>
        <taxon>Bacteria</taxon>
        <taxon>Bacillati</taxon>
        <taxon>Bacillota</taxon>
        <taxon>Clostridia</taxon>
        <taxon>Lachnospirales</taxon>
        <taxon>Lachnospiraceae</taxon>
        <taxon>Lacrimispora</taxon>
    </lineage>
</organism>
<keyword evidence="4" id="KW-1185">Reference proteome</keyword>
<name>A0A419T2T7_9FIRM</name>
<evidence type="ECO:0000313" key="3">
    <source>
        <dbReference type="EMBL" id="RKD31775.1"/>
    </source>
</evidence>